<feature type="transmembrane region" description="Helical" evidence="8">
    <location>
        <begin position="270"/>
        <end position="293"/>
    </location>
</feature>
<reference evidence="10" key="1">
    <citation type="submission" date="2021-01" db="EMBL/GenBank/DDBJ databases">
        <authorList>
            <person name="Li R."/>
            <person name="Bekaert M."/>
        </authorList>
    </citation>
    <scope>NUCLEOTIDE SEQUENCE</scope>
    <source>
        <strain evidence="10">Farmed</strain>
    </source>
</reference>
<proteinExistence type="predicted"/>
<keyword evidence="5" id="KW-0238">DNA-binding</keyword>
<evidence type="ECO:0000259" key="9">
    <source>
        <dbReference type="PROSITE" id="PS51057"/>
    </source>
</evidence>
<feature type="transmembrane region" description="Helical" evidence="8">
    <location>
        <begin position="467"/>
        <end position="485"/>
    </location>
</feature>
<feature type="domain" description="Paired" evidence="9">
    <location>
        <begin position="16"/>
        <end position="154"/>
    </location>
</feature>
<feature type="transmembrane region" description="Helical" evidence="8">
    <location>
        <begin position="356"/>
        <end position="374"/>
    </location>
</feature>
<organism evidence="10 11">
    <name type="scientific">Acanthosepion pharaonis</name>
    <name type="common">Pharaoh cuttlefish</name>
    <name type="synonym">Sepia pharaonis</name>
    <dbReference type="NCBI Taxonomy" id="158019"/>
    <lineage>
        <taxon>Eukaryota</taxon>
        <taxon>Metazoa</taxon>
        <taxon>Spiralia</taxon>
        <taxon>Lophotrochozoa</taxon>
        <taxon>Mollusca</taxon>
        <taxon>Cephalopoda</taxon>
        <taxon>Coleoidea</taxon>
        <taxon>Decapodiformes</taxon>
        <taxon>Sepiida</taxon>
        <taxon>Sepiina</taxon>
        <taxon>Sepiidae</taxon>
        <taxon>Acanthosepion</taxon>
    </lineage>
</organism>
<dbReference type="EMBL" id="CAHIKZ030005305">
    <property type="protein sequence ID" value="CAE1322291.1"/>
    <property type="molecule type" value="Genomic_DNA"/>
</dbReference>
<keyword evidence="7" id="KW-0539">Nucleus</keyword>
<feature type="transmembrane region" description="Helical" evidence="8">
    <location>
        <begin position="239"/>
        <end position="258"/>
    </location>
</feature>
<evidence type="ECO:0000256" key="2">
    <source>
        <dbReference type="ARBA" id="ARBA00022473"/>
    </source>
</evidence>
<evidence type="ECO:0000256" key="4">
    <source>
        <dbReference type="ARBA" id="ARBA00023015"/>
    </source>
</evidence>
<feature type="transmembrane region" description="Helical" evidence="8">
    <location>
        <begin position="162"/>
        <end position="181"/>
    </location>
</feature>
<feature type="transmembrane region" description="Helical" evidence="8">
    <location>
        <begin position="299"/>
        <end position="319"/>
    </location>
</feature>
<feature type="transmembrane region" description="Helical" evidence="8">
    <location>
        <begin position="410"/>
        <end position="431"/>
    </location>
</feature>
<evidence type="ECO:0000256" key="8">
    <source>
        <dbReference type="SAM" id="Phobius"/>
    </source>
</evidence>
<dbReference type="AlphaFoldDB" id="A0A812EFS2"/>
<keyword evidence="8" id="KW-0812">Transmembrane</keyword>
<keyword evidence="11" id="KW-1185">Reference proteome</keyword>
<evidence type="ECO:0000313" key="10">
    <source>
        <dbReference type="EMBL" id="CAE1322291.1"/>
    </source>
</evidence>
<dbReference type="PANTHER" id="PTHR45636:SF41">
    <property type="entry name" value="PAIRED BOX PROTEIN PAX-6-RELATED"/>
    <property type="match status" value="1"/>
</dbReference>
<dbReference type="GO" id="GO:0000981">
    <property type="term" value="F:DNA-binding transcription factor activity, RNA polymerase II-specific"/>
    <property type="evidence" value="ECO:0007669"/>
    <property type="project" value="TreeGrafter"/>
</dbReference>
<dbReference type="InterPro" id="IPR036388">
    <property type="entry name" value="WH-like_DNA-bd_sf"/>
</dbReference>
<dbReference type="InterPro" id="IPR009057">
    <property type="entry name" value="Homeodomain-like_sf"/>
</dbReference>
<dbReference type="PRINTS" id="PR00027">
    <property type="entry name" value="PAIREDBOX"/>
</dbReference>
<evidence type="ECO:0000313" key="11">
    <source>
        <dbReference type="Proteomes" id="UP000597762"/>
    </source>
</evidence>
<keyword evidence="3" id="KW-0563">Paired box</keyword>
<accession>A0A812EFS2</accession>
<gene>
    <name evidence="10" type="ORF">SPHA_72253</name>
</gene>
<dbReference type="PANTHER" id="PTHR45636">
    <property type="entry name" value="PAIRED BOX PROTEIN PAX-6-RELATED-RELATED"/>
    <property type="match status" value="1"/>
</dbReference>
<evidence type="ECO:0000256" key="6">
    <source>
        <dbReference type="ARBA" id="ARBA00023163"/>
    </source>
</evidence>
<dbReference type="GO" id="GO:0005634">
    <property type="term" value="C:nucleus"/>
    <property type="evidence" value="ECO:0007669"/>
    <property type="project" value="UniProtKB-SubCell"/>
</dbReference>
<dbReference type="GO" id="GO:0000978">
    <property type="term" value="F:RNA polymerase II cis-regulatory region sequence-specific DNA binding"/>
    <property type="evidence" value="ECO:0007669"/>
    <property type="project" value="TreeGrafter"/>
</dbReference>
<dbReference type="Proteomes" id="UP000597762">
    <property type="component" value="Unassembled WGS sequence"/>
</dbReference>
<evidence type="ECO:0000256" key="7">
    <source>
        <dbReference type="ARBA" id="ARBA00023242"/>
    </source>
</evidence>
<dbReference type="SMART" id="SM00351">
    <property type="entry name" value="PAX"/>
    <property type="match status" value="1"/>
</dbReference>
<protein>
    <submittedName>
        <fullName evidence="10">PAX2</fullName>
    </submittedName>
</protein>
<dbReference type="Gene3D" id="1.10.10.10">
    <property type="entry name" value="Winged helix-like DNA-binding domain superfamily/Winged helix DNA-binding domain"/>
    <property type="match status" value="1"/>
</dbReference>
<keyword evidence="2" id="KW-0217">Developmental protein</keyword>
<sequence>MHVNEYAFNCPRPSSGHGGVNQLGGVFVNGRPLPDAVRQRIVELAHQGVRPCDISRQLRVSHGCVIPPYLAELKSLLTWPSGSPSSLGRVEVPPHLAEWKSSSLGQVEVPPHLAEWKSSSLGRVEVPPHLAEWKSLLTWPSGSPSSLGRVEVPPHLAEWNQLSLFFLLSSFSFSHLSSFSFSHLSSFSFSHLSSFSFSHLSSFSFSHLSSTDHSHSLVFLCILFIAIFSLNFFSFPSFFLSFTFYISCTLLLLLCLVYNPEQKNSPDHFFFLFVAFSFLFALVFPFRSCLYFSLLSLRLLSFFTSSLFLYFLSLSLLPLSFFTSSLFLYFLSLSLLPLSFFTSSLFLYFLSLSFSSLSLLPLLSSSFISIPPSLSLMVSYRRSASFLSHILFLSLSLFAIFTLFSFYFLFLFSFFCTVLFGSLSFTLRFFFSTLSFLLFSLSILAFFFLSSFSLFLFLALLSLFLSLSYYLSLIISLVYAPFLFFS</sequence>
<feature type="transmembrane region" description="Helical" evidence="8">
    <location>
        <begin position="386"/>
        <end position="404"/>
    </location>
</feature>
<feature type="transmembrane region" description="Helical" evidence="8">
    <location>
        <begin position="326"/>
        <end position="350"/>
    </location>
</feature>
<evidence type="ECO:0000256" key="1">
    <source>
        <dbReference type="ARBA" id="ARBA00004123"/>
    </source>
</evidence>
<keyword evidence="8" id="KW-1133">Transmembrane helix</keyword>
<keyword evidence="4" id="KW-0805">Transcription regulation</keyword>
<dbReference type="Pfam" id="PF00292">
    <property type="entry name" value="PAX"/>
    <property type="match status" value="1"/>
</dbReference>
<evidence type="ECO:0000256" key="3">
    <source>
        <dbReference type="ARBA" id="ARBA00022724"/>
    </source>
</evidence>
<evidence type="ECO:0000256" key="5">
    <source>
        <dbReference type="ARBA" id="ARBA00023125"/>
    </source>
</evidence>
<keyword evidence="8" id="KW-0472">Membrane</keyword>
<dbReference type="SUPFAM" id="SSF46689">
    <property type="entry name" value="Homeodomain-like"/>
    <property type="match status" value="1"/>
</dbReference>
<feature type="transmembrane region" description="Helical" evidence="8">
    <location>
        <begin position="217"/>
        <end position="233"/>
    </location>
</feature>
<comment type="subcellular location">
    <subcellularLocation>
        <location evidence="1">Nucleus</location>
    </subcellularLocation>
</comment>
<dbReference type="PROSITE" id="PS51057">
    <property type="entry name" value="PAIRED_2"/>
    <property type="match status" value="1"/>
</dbReference>
<comment type="caution">
    <text evidence="10">The sequence shown here is derived from an EMBL/GenBank/DDBJ whole genome shotgun (WGS) entry which is preliminary data.</text>
</comment>
<dbReference type="InterPro" id="IPR043565">
    <property type="entry name" value="PAX_fam"/>
</dbReference>
<name>A0A812EFS2_ACAPH</name>
<keyword evidence="6" id="KW-0804">Transcription</keyword>
<feature type="transmembrane region" description="Helical" evidence="8">
    <location>
        <begin position="438"/>
        <end position="461"/>
    </location>
</feature>
<dbReference type="InterPro" id="IPR001523">
    <property type="entry name" value="Paired_dom"/>
</dbReference>